<evidence type="ECO:0000256" key="2">
    <source>
        <dbReference type="ARBA" id="ARBA00022692"/>
    </source>
</evidence>
<keyword evidence="4 6" id="KW-0472">Membrane</keyword>
<accession>A0AAJ7DT81</accession>
<evidence type="ECO:0000256" key="5">
    <source>
        <dbReference type="ARBA" id="ARBA00023180"/>
    </source>
</evidence>
<organism evidence="7 8">
    <name type="scientific">Ceratosolen solmsi marchali</name>
    <dbReference type="NCBI Taxonomy" id="326594"/>
    <lineage>
        <taxon>Eukaryota</taxon>
        <taxon>Metazoa</taxon>
        <taxon>Ecdysozoa</taxon>
        <taxon>Arthropoda</taxon>
        <taxon>Hexapoda</taxon>
        <taxon>Insecta</taxon>
        <taxon>Pterygota</taxon>
        <taxon>Neoptera</taxon>
        <taxon>Endopterygota</taxon>
        <taxon>Hymenoptera</taxon>
        <taxon>Apocrita</taxon>
        <taxon>Proctotrupomorpha</taxon>
        <taxon>Chalcidoidea</taxon>
        <taxon>Agaonidae</taxon>
        <taxon>Agaoninae</taxon>
        <taxon>Ceratosolen</taxon>
    </lineage>
</organism>
<evidence type="ECO:0000256" key="4">
    <source>
        <dbReference type="ARBA" id="ARBA00023136"/>
    </source>
</evidence>
<dbReference type="PANTHER" id="PTHR45951">
    <property type="entry name" value="PROTEIN DISPATCHED-RELATED"/>
    <property type="match status" value="1"/>
</dbReference>
<dbReference type="GO" id="GO:0022857">
    <property type="term" value="F:transmembrane transporter activity"/>
    <property type="evidence" value="ECO:0007669"/>
    <property type="project" value="TreeGrafter"/>
</dbReference>
<evidence type="ECO:0000313" key="8">
    <source>
        <dbReference type="RefSeq" id="XP_011496004.1"/>
    </source>
</evidence>
<dbReference type="AlphaFoldDB" id="A0AAJ7DT81"/>
<evidence type="ECO:0000313" key="7">
    <source>
        <dbReference type="Proteomes" id="UP000695007"/>
    </source>
</evidence>
<evidence type="ECO:0000256" key="3">
    <source>
        <dbReference type="ARBA" id="ARBA00022989"/>
    </source>
</evidence>
<sequence length="114" mass="13371">MGFLWYSRFLSHHPYIVLILIFVLSSISLIVPLSVKRFPDFSDPQLGFEARGTILSQRLIAWRNLIDSASSKKYFIDNPLEFYYYLQEINLKVLAQMMPLFFVKYGNVTNVKNL</sequence>
<evidence type="ECO:0000256" key="6">
    <source>
        <dbReference type="SAM" id="Phobius"/>
    </source>
</evidence>
<dbReference type="RefSeq" id="XP_011496004.1">
    <property type="nucleotide sequence ID" value="XM_011497702.1"/>
</dbReference>
<name>A0AAJ7DT81_9HYME</name>
<gene>
    <name evidence="8" type="primary">LOC105360716</name>
</gene>
<dbReference type="InterPro" id="IPR052081">
    <property type="entry name" value="Dispatched_Hh_regulator"/>
</dbReference>
<protein>
    <submittedName>
        <fullName evidence="8">Protein dispatched-like</fullName>
    </submittedName>
</protein>
<dbReference type="KEGG" id="csol:105360716"/>
<proteinExistence type="predicted"/>
<feature type="transmembrane region" description="Helical" evidence="6">
    <location>
        <begin position="15"/>
        <end position="35"/>
    </location>
</feature>
<dbReference type="Proteomes" id="UP000695007">
    <property type="component" value="Unplaced"/>
</dbReference>
<dbReference type="GO" id="GO:0016020">
    <property type="term" value="C:membrane"/>
    <property type="evidence" value="ECO:0007669"/>
    <property type="project" value="UniProtKB-SubCell"/>
</dbReference>
<keyword evidence="3 6" id="KW-1133">Transmembrane helix</keyword>
<dbReference type="GO" id="GO:0007224">
    <property type="term" value="P:smoothened signaling pathway"/>
    <property type="evidence" value="ECO:0007669"/>
    <property type="project" value="TreeGrafter"/>
</dbReference>
<keyword evidence="5" id="KW-0325">Glycoprotein</keyword>
<dbReference type="GeneID" id="105360716"/>
<keyword evidence="2 6" id="KW-0812">Transmembrane</keyword>
<reference evidence="8" key="1">
    <citation type="submission" date="2025-08" db="UniProtKB">
        <authorList>
            <consortium name="RefSeq"/>
        </authorList>
    </citation>
    <scope>IDENTIFICATION</scope>
</reference>
<dbReference type="PANTHER" id="PTHR45951:SF3">
    <property type="entry name" value="PROTEIN DISPATCHED"/>
    <property type="match status" value="1"/>
</dbReference>
<evidence type="ECO:0000256" key="1">
    <source>
        <dbReference type="ARBA" id="ARBA00004141"/>
    </source>
</evidence>
<comment type="subcellular location">
    <subcellularLocation>
        <location evidence="1">Membrane</location>
        <topology evidence="1">Multi-pass membrane protein</topology>
    </subcellularLocation>
</comment>
<keyword evidence="7" id="KW-1185">Reference proteome</keyword>